<sequence length="367" mass="40473">MVRTLRESGNWEHRAHRQQKETWFEEGVGKIPIGEIYEANEFWSLQRFVCVPIQLLRIQGIKRNCDKLLYHGNNYKLAPPTAYPPIFYNGLKDNLPNLFLNPVGPLSSLGEKGKAKPVRNTLGFQWKVDEEGLTVGSICFTLILLIFVIADHKENFTETGSLSKIPYQKYYCQYKLWFMKYAQTSGIKKIMKFWSAIVFHGVDTGNVVNEQTADDMNDGDEADFALAMEKIVITVDSDSDEDFDFEMDHHGPLWEPEPESPVDPVVPAQQETPASPTVVVLAAPANPANVNAAQVNAAAAVDGLQGGGAGGSMGGSTGRIVDESVGETRGRGQNKGKGRGRWGHGCGQVIVSDEEPTPAPWRGARHT</sequence>
<evidence type="ECO:0000313" key="3">
    <source>
        <dbReference type="Proteomes" id="UP001218218"/>
    </source>
</evidence>
<proteinExistence type="predicted"/>
<evidence type="ECO:0000313" key="2">
    <source>
        <dbReference type="EMBL" id="KAJ7312953.1"/>
    </source>
</evidence>
<dbReference type="AlphaFoldDB" id="A0AAD6Z9P8"/>
<dbReference type="EMBL" id="JARIHO010000069">
    <property type="protein sequence ID" value="KAJ7312953.1"/>
    <property type="molecule type" value="Genomic_DNA"/>
</dbReference>
<protein>
    <submittedName>
        <fullName evidence="2">Uncharacterized protein</fullName>
    </submittedName>
</protein>
<dbReference type="Proteomes" id="UP001218218">
    <property type="component" value="Unassembled WGS sequence"/>
</dbReference>
<comment type="caution">
    <text evidence="2">The sequence shown here is derived from an EMBL/GenBank/DDBJ whole genome shotgun (WGS) entry which is preliminary data.</text>
</comment>
<keyword evidence="3" id="KW-1185">Reference proteome</keyword>
<gene>
    <name evidence="2" type="ORF">DFH08DRAFT_821783</name>
</gene>
<organism evidence="2 3">
    <name type="scientific">Mycena albidolilacea</name>
    <dbReference type="NCBI Taxonomy" id="1033008"/>
    <lineage>
        <taxon>Eukaryota</taxon>
        <taxon>Fungi</taxon>
        <taxon>Dikarya</taxon>
        <taxon>Basidiomycota</taxon>
        <taxon>Agaricomycotina</taxon>
        <taxon>Agaricomycetes</taxon>
        <taxon>Agaricomycetidae</taxon>
        <taxon>Agaricales</taxon>
        <taxon>Marasmiineae</taxon>
        <taxon>Mycenaceae</taxon>
        <taxon>Mycena</taxon>
    </lineage>
</organism>
<evidence type="ECO:0000256" key="1">
    <source>
        <dbReference type="SAM" id="MobiDB-lite"/>
    </source>
</evidence>
<feature type="compositionally biased region" description="Basic residues" evidence="1">
    <location>
        <begin position="332"/>
        <end position="342"/>
    </location>
</feature>
<accession>A0AAD6Z9P8</accession>
<reference evidence="2" key="1">
    <citation type="submission" date="2023-03" db="EMBL/GenBank/DDBJ databases">
        <title>Massive genome expansion in bonnet fungi (Mycena s.s.) driven by repeated elements and novel gene families across ecological guilds.</title>
        <authorList>
            <consortium name="Lawrence Berkeley National Laboratory"/>
            <person name="Harder C.B."/>
            <person name="Miyauchi S."/>
            <person name="Viragh M."/>
            <person name="Kuo A."/>
            <person name="Thoen E."/>
            <person name="Andreopoulos B."/>
            <person name="Lu D."/>
            <person name="Skrede I."/>
            <person name="Drula E."/>
            <person name="Henrissat B."/>
            <person name="Morin E."/>
            <person name="Kohler A."/>
            <person name="Barry K."/>
            <person name="LaButti K."/>
            <person name="Morin E."/>
            <person name="Salamov A."/>
            <person name="Lipzen A."/>
            <person name="Mereny Z."/>
            <person name="Hegedus B."/>
            <person name="Baldrian P."/>
            <person name="Stursova M."/>
            <person name="Weitz H."/>
            <person name="Taylor A."/>
            <person name="Grigoriev I.V."/>
            <person name="Nagy L.G."/>
            <person name="Martin F."/>
            <person name="Kauserud H."/>
        </authorList>
    </citation>
    <scope>NUCLEOTIDE SEQUENCE</scope>
    <source>
        <strain evidence="2">CBHHK002</strain>
    </source>
</reference>
<name>A0AAD6Z9P8_9AGAR</name>
<feature type="region of interest" description="Disordered" evidence="1">
    <location>
        <begin position="326"/>
        <end position="367"/>
    </location>
</feature>